<comment type="subunit">
    <text evidence="3 13">Monomer.</text>
</comment>
<dbReference type="InterPro" id="IPR042119">
    <property type="entry name" value="QueA_dom2"/>
</dbReference>
<organism evidence="14 15">
    <name type="scientific">Chromobacterium haemolyticum</name>
    <dbReference type="NCBI Taxonomy" id="394935"/>
    <lineage>
        <taxon>Bacteria</taxon>
        <taxon>Pseudomonadati</taxon>
        <taxon>Pseudomonadota</taxon>
        <taxon>Betaproteobacteria</taxon>
        <taxon>Neisseriales</taxon>
        <taxon>Chromobacteriaceae</taxon>
        <taxon>Chromobacterium</taxon>
    </lineage>
</organism>
<keyword evidence="6 13" id="KW-0949">S-adenosyl-L-methionine</keyword>
<comment type="function">
    <text evidence="13">Transfers and isomerizes the ribose moiety from AdoMet to the 7-aminomethyl group of 7-deazaguanine (preQ1-tRNA) to give epoxyqueuosine (oQ-tRNA).</text>
</comment>
<dbReference type="InterPro" id="IPR003699">
    <property type="entry name" value="QueA"/>
</dbReference>
<evidence type="ECO:0000256" key="8">
    <source>
        <dbReference type="ARBA" id="ARBA00052751"/>
    </source>
</evidence>
<evidence type="ECO:0000256" key="7">
    <source>
        <dbReference type="ARBA" id="ARBA00022785"/>
    </source>
</evidence>
<dbReference type="SUPFAM" id="SSF111337">
    <property type="entry name" value="QueA-like"/>
    <property type="match status" value="1"/>
</dbReference>
<dbReference type="NCBIfam" id="TIGR00113">
    <property type="entry name" value="queA"/>
    <property type="match status" value="1"/>
</dbReference>
<keyword evidence="14" id="KW-0413">Isomerase</keyword>
<proteinExistence type="inferred from homology"/>
<comment type="catalytic activity">
    <reaction evidence="8 13">
        <text>7-aminomethyl-7-carbaguanosine(34) in tRNA + S-adenosyl-L-methionine = epoxyqueuosine(34) in tRNA + adenine + L-methionine + 2 H(+)</text>
        <dbReference type="Rhea" id="RHEA:32155"/>
        <dbReference type="Rhea" id="RHEA-COMP:10342"/>
        <dbReference type="Rhea" id="RHEA-COMP:18582"/>
        <dbReference type="ChEBI" id="CHEBI:15378"/>
        <dbReference type="ChEBI" id="CHEBI:16708"/>
        <dbReference type="ChEBI" id="CHEBI:57844"/>
        <dbReference type="ChEBI" id="CHEBI:59789"/>
        <dbReference type="ChEBI" id="CHEBI:82833"/>
        <dbReference type="ChEBI" id="CHEBI:194443"/>
        <dbReference type="EC" id="2.4.99.17"/>
    </reaction>
</comment>
<name>A0A1W0CZF0_9NEIS</name>
<dbReference type="RefSeq" id="WP_081555470.1">
    <property type="nucleotide sequence ID" value="NZ_MUKV01000011.1"/>
</dbReference>
<evidence type="ECO:0000256" key="4">
    <source>
        <dbReference type="ARBA" id="ARBA00022490"/>
    </source>
</evidence>
<gene>
    <name evidence="13" type="primary">queA</name>
    <name evidence="14" type="ORF">B0T45_10760</name>
</gene>
<keyword evidence="7 13" id="KW-0671">Queuosine biosynthesis</keyword>
<accession>A0A1W0CZF0</accession>
<dbReference type="UniPathway" id="UPA00392"/>
<dbReference type="PANTHER" id="PTHR30307:SF0">
    <property type="entry name" value="S-ADENOSYLMETHIONINE:TRNA RIBOSYLTRANSFERASE-ISOMERASE"/>
    <property type="match status" value="1"/>
</dbReference>
<evidence type="ECO:0000256" key="3">
    <source>
        <dbReference type="ARBA" id="ARBA00011245"/>
    </source>
</evidence>
<keyword evidence="5 13" id="KW-0808">Transferase</keyword>
<dbReference type="AlphaFoldDB" id="A0A1W0CZF0"/>
<dbReference type="InterPro" id="IPR042118">
    <property type="entry name" value="QueA_dom1"/>
</dbReference>
<dbReference type="Proteomes" id="UP000192721">
    <property type="component" value="Unassembled WGS sequence"/>
</dbReference>
<evidence type="ECO:0000256" key="12">
    <source>
        <dbReference type="ARBA" id="ARBA00076160"/>
    </source>
</evidence>
<dbReference type="GO" id="GO:0051075">
    <property type="term" value="F:S-adenosylmethionine:tRNA ribosyltransferase-isomerase activity"/>
    <property type="evidence" value="ECO:0007669"/>
    <property type="project" value="UniProtKB-EC"/>
</dbReference>
<dbReference type="Gene3D" id="3.40.1780.10">
    <property type="entry name" value="QueA-like"/>
    <property type="match status" value="1"/>
</dbReference>
<dbReference type="NCBIfam" id="NF001140">
    <property type="entry name" value="PRK00147.1"/>
    <property type="match status" value="1"/>
</dbReference>
<evidence type="ECO:0000256" key="10">
    <source>
        <dbReference type="ARBA" id="ARBA00066503"/>
    </source>
</evidence>
<evidence type="ECO:0000256" key="5">
    <source>
        <dbReference type="ARBA" id="ARBA00022679"/>
    </source>
</evidence>
<dbReference type="GO" id="GO:0008616">
    <property type="term" value="P:tRNA queuosine(34) biosynthetic process"/>
    <property type="evidence" value="ECO:0007669"/>
    <property type="project" value="UniProtKB-UniRule"/>
</dbReference>
<comment type="similarity">
    <text evidence="9 13">Belongs to the QueA family.</text>
</comment>
<evidence type="ECO:0000256" key="2">
    <source>
        <dbReference type="ARBA" id="ARBA00004691"/>
    </source>
</evidence>
<dbReference type="GO" id="GO:0005737">
    <property type="term" value="C:cytoplasm"/>
    <property type="evidence" value="ECO:0007669"/>
    <property type="project" value="UniProtKB-SubCell"/>
</dbReference>
<dbReference type="Pfam" id="PF02547">
    <property type="entry name" value="Queuosine_synth"/>
    <property type="match status" value="1"/>
</dbReference>
<dbReference type="HAMAP" id="MF_00113">
    <property type="entry name" value="QueA"/>
    <property type="match status" value="1"/>
</dbReference>
<reference evidence="14 15" key="1">
    <citation type="submission" date="2017-02" db="EMBL/GenBank/DDBJ databases">
        <title>Chromobacterium haemolyticum H5244.</title>
        <authorList>
            <person name="Gulvik C.A."/>
        </authorList>
    </citation>
    <scope>NUCLEOTIDE SEQUENCE [LARGE SCALE GENOMIC DNA]</scope>
    <source>
        <strain evidence="14 15">H5244</strain>
    </source>
</reference>
<dbReference type="EC" id="2.4.99.17" evidence="10 13"/>
<protein>
    <recommendedName>
        <fullName evidence="11 13">S-adenosylmethionine:tRNA ribosyltransferase-isomerase</fullName>
        <ecNumber evidence="10 13">2.4.99.17</ecNumber>
    </recommendedName>
    <alternativeName>
        <fullName evidence="12 13">Queuosine biosynthesis protein QueA</fullName>
    </alternativeName>
</protein>
<dbReference type="PANTHER" id="PTHR30307">
    <property type="entry name" value="S-ADENOSYLMETHIONINE:TRNA RIBOSYLTRANSFERASE-ISOMERASE"/>
    <property type="match status" value="1"/>
</dbReference>
<evidence type="ECO:0000256" key="1">
    <source>
        <dbReference type="ARBA" id="ARBA00004496"/>
    </source>
</evidence>
<evidence type="ECO:0000313" key="14">
    <source>
        <dbReference type="EMBL" id="OQS40131.1"/>
    </source>
</evidence>
<evidence type="ECO:0000256" key="13">
    <source>
        <dbReference type="HAMAP-Rule" id="MF_00113"/>
    </source>
</evidence>
<evidence type="ECO:0000256" key="9">
    <source>
        <dbReference type="ARBA" id="ARBA00061210"/>
    </source>
</evidence>
<comment type="subcellular location">
    <subcellularLocation>
        <location evidence="1 13">Cytoplasm</location>
    </subcellularLocation>
</comment>
<keyword evidence="4 13" id="KW-0963">Cytoplasm</keyword>
<evidence type="ECO:0000313" key="15">
    <source>
        <dbReference type="Proteomes" id="UP000192721"/>
    </source>
</evidence>
<sequence>MQLSDFDYHLPERLIAQHPPAERGASRLLRVAGHERANLRFTDFIDQVSPGDVMVFNDTRVIKARLFGEKSSGGKIEALIERVLDAHTALAHIRSSKSPKPGTRLIFADRWEAEMVERHGELFKLRFLAEDNLFDILETSGKLPLPPYIERGAGHEDDERYQTVYARERGAVAAPTAGLHFTEDMLEQLRAKGVRLAYVTLHVGAGTFQPVRVDNIAEHKMHSEIYEVPETTRALIAEAHAAGRKVLSVGTTSMRALESAARGGELTAGRGETDIFITPGYRFRVVDRLLTNFHLPKSTLLMLVSAFAGYEEIRAAYQHAVEQEYRFFSYGDAMLLERKD</sequence>
<dbReference type="EMBL" id="MUKV01000011">
    <property type="protein sequence ID" value="OQS40131.1"/>
    <property type="molecule type" value="Genomic_DNA"/>
</dbReference>
<comment type="pathway">
    <text evidence="2 13">tRNA modification; tRNA-queuosine biosynthesis.</text>
</comment>
<dbReference type="InterPro" id="IPR036100">
    <property type="entry name" value="QueA_sf"/>
</dbReference>
<evidence type="ECO:0000256" key="6">
    <source>
        <dbReference type="ARBA" id="ARBA00022691"/>
    </source>
</evidence>
<dbReference type="Gene3D" id="2.40.10.240">
    <property type="entry name" value="QueA-like"/>
    <property type="match status" value="1"/>
</dbReference>
<comment type="caution">
    <text evidence="14">The sequence shown here is derived from an EMBL/GenBank/DDBJ whole genome shotgun (WGS) entry which is preliminary data.</text>
</comment>
<evidence type="ECO:0000256" key="11">
    <source>
        <dbReference type="ARBA" id="ARBA00069325"/>
    </source>
</evidence>
<dbReference type="FunFam" id="3.40.1780.10:FF:000001">
    <property type="entry name" value="S-adenosylmethionine:tRNA ribosyltransferase-isomerase"/>
    <property type="match status" value="1"/>
</dbReference>